<organism evidence="3 4">
    <name type="scientific">Pichia kluyveri</name>
    <name type="common">Yeast</name>
    <dbReference type="NCBI Taxonomy" id="36015"/>
    <lineage>
        <taxon>Eukaryota</taxon>
        <taxon>Fungi</taxon>
        <taxon>Dikarya</taxon>
        <taxon>Ascomycota</taxon>
        <taxon>Saccharomycotina</taxon>
        <taxon>Pichiomycetes</taxon>
        <taxon>Pichiales</taxon>
        <taxon>Pichiaceae</taxon>
        <taxon>Pichia</taxon>
    </lineage>
</organism>
<comment type="similarity">
    <text evidence="1">Belongs to the GST superfamily.</text>
</comment>
<dbReference type="EMBL" id="BTGB01000001">
    <property type="protein sequence ID" value="GMM43703.1"/>
    <property type="molecule type" value="Genomic_DNA"/>
</dbReference>
<evidence type="ECO:0000256" key="1">
    <source>
        <dbReference type="RuleBase" id="RU003494"/>
    </source>
</evidence>
<feature type="domain" description="GST C-terminal" evidence="2">
    <location>
        <begin position="83"/>
        <end position="196"/>
    </location>
</feature>
<dbReference type="PROSITE" id="PS50405">
    <property type="entry name" value="GST_CTER"/>
    <property type="match status" value="1"/>
</dbReference>
<dbReference type="Pfam" id="PF00043">
    <property type="entry name" value="GST_C"/>
    <property type="match status" value="1"/>
</dbReference>
<comment type="caution">
    <text evidence="3">The sequence shown here is derived from an EMBL/GenBank/DDBJ whole genome shotgun (WGS) entry which is preliminary data.</text>
</comment>
<dbReference type="SFLD" id="SFLDS00019">
    <property type="entry name" value="Glutathione_Transferase_(cytos"/>
    <property type="match status" value="1"/>
</dbReference>
<dbReference type="GO" id="GO:0005737">
    <property type="term" value="C:cytoplasm"/>
    <property type="evidence" value="ECO:0007669"/>
    <property type="project" value="TreeGrafter"/>
</dbReference>
<dbReference type="GO" id="GO:0006414">
    <property type="term" value="P:translational elongation"/>
    <property type="evidence" value="ECO:0007669"/>
    <property type="project" value="TreeGrafter"/>
</dbReference>
<dbReference type="GO" id="GO:0005634">
    <property type="term" value="C:nucleus"/>
    <property type="evidence" value="ECO:0007669"/>
    <property type="project" value="TreeGrafter"/>
</dbReference>
<dbReference type="Gene3D" id="3.40.30.10">
    <property type="entry name" value="Glutaredoxin"/>
    <property type="match status" value="1"/>
</dbReference>
<dbReference type="InterPro" id="IPR040079">
    <property type="entry name" value="Glutathione_S-Trfase"/>
</dbReference>
<dbReference type="InterPro" id="IPR036282">
    <property type="entry name" value="Glutathione-S-Trfase_C_sf"/>
</dbReference>
<dbReference type="InterPro" id="IPR010987">
    <property type="entry name" value="Glutathione-S-Trfase_C-like"/>
</dbReference>
<dbReference type="PANTHER" id="PTHR43986">
    <property type="entry name" value="ELONGATION FACTOR 1-GAMMA"/>
    <property type="match status" value="1"/>
</dbReference>
<reference evidence="3 4" key="1">
    <citation type="journal article" date="2023" name="Elife">
        <title>Identification of key yeast species and microbe-microbe interactions impacting larval growth of Drosophila in the wild.</title>
        <authorList>
            <person name="Mure A."/>
            <person name="Sugiura Y."/>
            <person name="Maeda R."/>
            <person name="Honda K."/>
            <person name="Sakurai N."/>
            <person name="Takahashi Y."/>
            <person name="Watada M."/>
            <person name="Katoh T."/>
            <person name="Gotoh A."/>
            <person name="Gotoh Y."/>
            <person name="Taniguchi I."/>
            <person name="Nakamura K."/>
            <person name="Hayashi T."/>
            <person name="Katayama T."/>
            <person name="Uemura T."/>
            <person name="Hattori Y."/>
        </authorList>
    </citation>
    <scope>NUCLEOTIDE SEQUENCE [LARGE SCALE GENOMIC DNA]</scope>
    <source>
        <strain evidence="3 4">PK-24</strain>
    </source>
</reference>
<evidence type="ECO:0000259" key="2">
    <source>
        <dbReference type="PROSITE" id="PS50405"/>
    </source>
</evidence>
<accession>A0AAV5QXP1</accession>
<evidence type="ECO:0000313" key="4">
    <source>
        <dbReference type="Proteomes" id="UP001378960"/>
    </source>
</evidence>
<dbReference type="InterPro" id="IPR004046">
    <property type="entry name" value="GST_C"/>
</dbReference>
<proteinExistence type="inferred from homology"/>
<dbReference type="InterPro" id="IPR050802">
    <property type="entry name" value="EF-GSTs"/>
</dbReference>
<dbReference type="Pfam" id="PF02798">
    <property type="entry name" value="GST_N"/>
    <property type="match status" value="1"/>
</dbReference>
<dbReference type="AlphaFoldDB" id="A0AAV5QXP1"/>
<keyword evidence="4" id="KW-1185">Reference proteome</keyword>
<name>A0AAV5QXP1_PICKL</name>
<dbReference type="FunFam" id="3.40.30.10:FF:000142">
    <property type="entry name" value="Elongation factor 1 gamma"/>
    <property type="match status" value="1"/>
</dbReference>
<dbReference type="Gene3D" id="1.20.1050.10">
    <property type="match status" value="1"/>
</dbReference>
<dbReference type="SUPFAM" id="SSF52833">
    <property type="entry name" value="Thioredoxin-like"/>
    <property type="match status" value="1"/>
</dbReference>
<dbReference type="InterPro" id="IPR004045">
    <property type="entry name" value="Glutathione_S-Trfase_N"/>
</dbReference>
<dbReference type="SUPFAM" id="SSF47616">
    <property type="entry name" value="GST C-terminal domain-like"/>
    <property type="match status" value="1"/>
</dbReference>
<dbReference type="Proteomes" id="UP001378960">
    <property type="component" value="Unassembled WGS sequence"/>
</dbReference>
<dbReference type="PANTHER" id="PTHR43986:SF1">
    <property type="entry name" value="ELONGATION FACTOR 1-GAMMA"/>
    <property type="match status" value="1"/>
</dbReference>
<sequence>MSLGTLYINPQSPRSTCLVSIIKALGLDIKIQSFEEVENFKELFPLGKTPAYYENDGYKLTEFVALIEYFISISNNETYKPKNIKDNVQVLRWLSYINQDMVNVWCKFIFASPTDEIKKINSDAQRAQFSYLENELSSRPYIAGDYITIADIYLFSWYGLFSDVIGGEIKVDFPVLTKWYEDVKENDAIAKEIANP</sequence>
<evidence type="ECO:0000313" key="3">
    <source>
        <dbReference type="EMBL" id="GMM43703.1"/>
    </source>
</evidence>
<dbReference type="InterPro" id="IPR036249">
    <property type="entry name" value="Thioredoxin-like_sf"/>
</dbReference>
<dbReference type="CDD" id="cd03044">
    <property type="entry name" value="GST_N_EF1Bgamma"/>
    <property type="match status" value="1"/>
</dbReference>
<protein>
    <recommendedName>
        <fullName evidence="2">GST C-terminal domain-containing protein</fullName>
    </recommendedName>
</protein>
<gene>
    <name evidence="3" type="ORF">DAPK24_002780</name>
</gene>